<comment type="pathway">
    <text evidence="15">Cofactor biosynthesis; adenosylcobalamin biosynthesis; sirohydrochlorin from precorrin-2: step 1/1.</text>
</comment>
<dbReference type="Gene3D" id="3.40.1010.10">
    <property type="entry name" value="Cobalt-precorrin-4 Transmethylase, Domain 1"/>
    <property type="match status" value="1"/>
</dbReference>
<dbReference type="PIRSF" id="PIRSF036426">
    <property type="entry name" value="Sirohaem_synth"/>
    <property type="match status" value="1"/>
</dbReference>
<comment type="pathway">
    <text evidence="12 15">Porphyrin-containing compound metabolism; siroheme biosynthesis; precorrin-2 from uroporphyrinogen III: step 1/1.</text>
</comment>
<organism evidence="21 22">
    <name type="scientific">Bathymodiolus azoricus thioautotrophic gill symbiont</name>
    <dbReference type="NCBI Taxonomy" id="235205"/>
    <lineage>
        <taxon>Bacteria</taxon>
        <taxon>Pseudomonadati</taxon>
        <taxon>Pseudomonadota</taxon>
        <taxon>Gammaproteobacteria</taxon>
        <taxon>sulfur-oxidizing symbionts</taxon>
    </lineage>
</organism>
<name>A0A1H6LZH0_9GAMM</name>
<evidence type="ECO:0000256" key="14">
    <source>
        <dbReference type="ARBA" id="ARBA00060548"/>
    </source>
</evidence>
<dbReference type="Gene3D" id="3.30.160.110">
    <property type="entry name" value="Siroheme synthase, domain 2"/>
    <property type="match status" value="1"/>
</dbReference>
<comment type="pathway">
    <text evidence="1 15">Porphyrin-containing compound metabolism; siroheme biosynthesis; sirohydrochlorin from precorrin-2: step 1/1.</text>
</comment>
<comment type="pathway">
    <text evidence="15">Porphyrin-containing compound metabolism; siroheme biosynthesis; siroheme from sirohydrochlorin: step 1/1.</text>
</comment>
<evidence type="ECO:0000256" key="5">
    <source>
        <dbReference type="ARBA" id="ARBA00022679"/>
    </source>
</evidence>
<feature type="binding site" evidence="15">
    <location>
        <position position="225"/>
    </location>
    <ligand>
        <name>S-adenosyl-L-methionine</name>
        <dbReference type="ChEBI" id="CHEBI:59789"/>
    </ligand>
</feature>
<reference evidence="22" key="1">
    <citation type="submission" date="2016-06" db="EMBL/GenBank/DDBJ databases">
        <authorList>
            <person name="Petersen J."/>
            <person name="Sayavedra L."/>
        </authorList>
    </citation>
    <scope>NUCLEOTIDE SEQUENCE [LARGE SCALE GENOMIC DNA]</scope>
    <source>
        <strain evidence="22">BazSymB</strain>
    </source>
</reference>
<dbReference type="InterPro" id="IPR028281">
    <property type="entry name" value="Sirohaem_synthase_central"/>
</dbReference>
<dbReference type="InterPro" id="IPR019478">
    <property type="entry name" value="Sirohaem_synthase_dimer_dom"/>
</dbReference>
<feature type="binding site" evidence="15">
    <location>
        <begin position="331"/>
        <end position="332"/>
    </location>
    <ligand>
        <name>S-adenosyl-L-methionine</name>
        <dbReference type="ChEBI" id="CHEBI:59789"/>
    </ligand>
</feature>
<dbReference type="Proteomes" id="UP000198559">
    <property type="component" value="Unassembled WGS sequence"/>
</dbReference>
<evidence type="ECO:0000256" key="7">
    <source>
        <dbReference type="ARBA" id="ARBA00023002"/>
    </source>
</evidence>
<keyword evidence="11 15" id="KW-0511">Multifunctional enzyme</keyword>
<feature type="domain" description="Tetrapyrrole methylase" evidence="18">
    <location>
        <begin position="218"/>
        <end position="427"/>
    </location>
</feature>
<dbReference type="STRING" id="235205.BAZSYMB_SCAFFOLD00016_29"/>
<dbReference type="InterPro" id="IPR037115">
    <property type="entry name" value="Sirohaem_synt_dimer_dom_sf"/>
</dbReference>
<feature type="binding site" evidence="15">
    <location>
        <position position="306"/>
    </location>
    <ligand>
        <name>S-adenosyl-L-methionine</name>
        <dbReference type="ChEBI" id="CHEBI:59789"/>
    </ligand>
</feature>
<dbReference type="PANTHER" id="PTHR45790">
    <property type="entry name" value="SIROHEME SYNTHASE-RELATED"/>
    <property type="match status" value="1"/>
</dbReference>
<dbReference type="InterPro" id="IPR035996">
    <property type="entry name" value="4pyrrol_Methylase_sf"/>
</dbReference>
<dbReference type="GO" id="GO:0019354">
    <property type="term" value="P:siroheme biosynthetic process"/>
    <property type="evidence" value="ECO:0007669"/>
    <property type="project" value="UniProtKB-UniRule"/>
</dbReference>
<feature type="binding site" evidence="15">
    <location>
        <begin position="22"/>
        <end position="23"/>
    </location>
    <ligand>
        <name>NAD(+)</name>
        <dbReference type="ChEBI" id="CHEBI:57540"/>
    </ligand>
</feature>
<comment type="function">
    <text evidence="15">Multifunctional enzyme that catalyzes the SAM-dependent methylations of uroporphyrinogen III at position C-2 and C-7 to form precorrin-2 via precorrin-1. Then it catalyzes the NAD-dependent ring dehydrogenation of precorrin-2 to yield sirohydrochlorin. Finally, it catalyzes the ferrochelation of sirohydrochlorin to yield siroheme.</text>
</comment>
<feature type="region of interest" description="Uroporphyrinogen-III C-methyltransferase" evidence="15">
    <location>
        <begin position="216"/>
        <end position="461"/>
    </location>
</feature>
<proteinExistence type="inferred from homology"/>
<evidence type="ECO:0000256" key="13">
    <source>
        <dbReference type="ARBA" id="ARBA00047561"/>
    </source>
</evidence>
<dbReference type="Gene3D" id="1.10.8.210">
    <property type="entry name" value="Sirohaem synthase, dimerisation domain"/>
    <property type="match status" value="1"/>
</dbReference>
<dbReference type="CDD" id="cd11642">
    <property type="entry name" value="SUMT"/>
    <property type="match status" value="1"/>
</dbReference>
<keyword evidence="5 15" id="KW-0808">Transferase</keyword>
<dbReference type="NCBIfam" id="TIGR01469">
    <property type="entry name" value="cobA_cysG_Cterm"/>
    <property type="match status" value="1"/>
</dbReference>
<dbReference type="Pfam" id="PF14824">
    <property type="entry name" value="Sirohm_synth_M"/>
    <property type="match status" value="1"/>
</dbReference>
<evidence type="ECO:0000256" key="12">
    <source>
        <dbReference type="ARBA" id="ARBA00025705"/>
    </source>
</evidence>
<gene>
    <name evidence="15" type="primary">cysG</name>
    <name evidence="21" type="ORF">BAZSYMB_SCAFFOLD00016_29</name>
</gene>
<feature type="binding site" evidence="15">
    <location>
        <position position="412"/>
    </location>
    <ligand>
        <name>S-adenosyl-L-methionine</name>
        <dbReference type="ChEBI" id="CHEBI:59789"/>
    </ligand>
</feature>
<dbReference type="Gene3D" id="3.40.50.720">
    <property type="entry name" value="NAD(P)-binding Rossmann-like Domain"/>
    <property type="match status" value="1"/>
</dbReference>
<evidence type="ECO:0000256" key="3">
    <source>
        <dbReference type="ARBA" id="ARBA00022573"/>
    </source>
</evidence>
<evidence type="ECO:0000256" key="1">
    <source>
        <dbReference type="ARBA" id="ARBA00005010"/>
    </source>
</evidence>
<dbReference type="GO" id="GO:0051287">
    <property type="term" value="F:NAD binding"/>
    <property type="evidence" value="ECO:0007669"/>
    <property type="project" value="InterPro"/>
</dbReference>
<dbReference type="InterPro" id="IPR006367">
    <property type="entry name" value="Sirohaem_synthase_N"/>
</dbReference>
<dbReference type="NCBIfam" id="NF004790">
    <property type="entry name" value="PRK06136.1"/>
    <property type="match status" value="1"/>
</dbReference>
<dbReference type="InterPro" id="IPR012409">
    <property type="entry name" value="Sirohaem_synth"/>
</dbReference>
<dbReference type="RefSeq" id="WP_202775902.1">
    <property type="nucleotide sequence ID" value="NZ_CAESAP020000181.1"/>
</dbReference>
<keyword evidence="7 15" id="KW-0560">Oxidoreductase</keyword>
<keyword evidence="4 15" id="KW-0489">Methyltransferase</keyword>
<evidence type="ECO:0000313" key="21">
    <source>
        <dbReference type="EMBL" id="SEH90503.1"/>
    </source>
</evidence>
<dbReference type="InterPro" id="IPR003043">
    <property type="entry name" value="Uropor_MeTrfase_CS"/>
</dbReference>
<dbReference type="SUPFAM" id="SSF75615">
    <property type="entry name" value="Siroheme synthase middle domains-like"/>
    <property type="match status" value="1"/>
</dbReference>
<feature type="modified residue" description="Phosphoserine" evidence="15">
    <location>
        <position position="128"/>
    </location>
</feature>
<keyword evidence="9 15" id="KW-0456">Lyase</keyword>
<evidence type="ECO:0000256" key="2">
    <source>
        <dbReference type="ARBA" id="ARBA00005879"/>
    </source>
</evidence>
<evidence type="ECO:0000256" key="15">
    <source>
        <dbReference type="HAMAP-Rule" id="MF_01646"/>
    </source>
</evidence>
<dbReference type="HAMAP" id="MF_01646">
    <property type="entry name" value="Siroheme_synth"/>
    <property type="match status" value="1"/>
</dbReference>
<comment type="pathway">
    <text evidence="14 15">Cofactor biosynthesis; adenosylcobalamin biosynthesis; precorrin-2 from uroporphyrinogen III: step 1/1.</text>
</comment>
<dbReference type="EMBL" id="CVUD02000224">
    <property type="protein sequence ID" value="SEH90503.1"/>
    <property type="molecule type" value="Genomic_DNA"/>
</dbReference>
<comment type="catalytic activity">
    <reaction evidence="15">
        <text>uroporphyrinogen III + 2 S-adenosyl-L-methionine = precorrin-2 + 2 S-adenosyl-L-homocysteine + H(+)</text>
        <dbReference type="Rhea" id="RHEA:32459"/>
        <dbReference type="ChEBI" id="CHEBI:15378"/>
        <dbReference type="ChEBI" id="CHEBI:57308"/>
        <dbReference type="ChEBI" id="CHEBI:57856"/>
        <dbReference type="ChEBI" id="CHEBI:58827"/>
        <dbReference type="ChEBI" id="CHEBI:59789"/>
        <dbReference type="EC" id="2.1.1.107"/>
    </reaction>
</comment>
<dbReference type="EC" id="2.1.1.107" evidence="15"/>
<dbReference type="InterPro" id="IPR050161">
    <property type="entry name" value="Siro_Cobalamin_biosynth"/>
</dbReference>
<dbReference type="Pfam" id="PF10414">
    <property type="entry name" value="CysG_dimeriser"/>
    <property type="match status" value="1"/>
</dbReference>
<sequence length="461" mass="50422">MNYLPIFINITQKPCLVVGGGDIAYRKINLLLKANAQVSCVAQACCNGVTQLAKNNTITVIEKAFEPSDIKSQVLIVSATNDRALNAQVSDLAKNANIPVNVVDSPDLCTFIMPSIVDRSPIVIAISSAGKAPVLARLIRAKLESTIPNAYGKLAELAGSFRAQVKAKFNNIEDRRYFWEKAFSGVVAEKVFSGKTDEAELDLQTQLDKSTDSEMGEVYLVGGGPGDPDLLTFKALRLMQQADVILYDRLVSDEVMELVRRDAELIYVGKERDNHSVPQDGINQLLVDLAKQGRRVCRLKGGDPFIFGRGGEEIETLAENGVPFQVVPGITAASGCSTYSGIPLTHRDYSQSCRFVTGHLKDGTMNLPWDELAVEQQTIVFYMALKSSKHLSEQLQAHGMRGDMPVALVEKGTTPEHKVHTTTLAKLPDLVANETIHAPTLIIVGEVVKLREKLNWFDAES</sequence>
<accession>A0A1H6LZH0</accession>
<keyword evidence="10 15" id="KW-0627">Porphyrin biosynthesis</keyword>
<dbReference type="InterPro" id="IPR014777">
    <property type="entry name" value="4pyrrole_Mease_sub1"/>
</dbReference>
<evidence type="ECO:0000256" key="4">
    <source>
        <dbReference type="ARBA" id="ARBA00022603"/>
    </source>
</evidence>
<keyword evidence="6 15" id="KW-0949">S-adenosyl-L-methionine</keyword>
<dbReference type="InterPro" id="IPR006366">
    <property type="entry name" value="CobA/CysG_C"/>
</dbReference>
<comment type="catalytic activity">
    <reaction evidence="15">
        <text>siroheme + 2 H(+) = sirohydrochlorin + Fe(2+)</text>
        <dbReference type="Rhea" id="RHEA:24360"/>
        <dbReference type="ChEBI" id="CHEBI:15378"/>
        <dbReference type="ChEBI" id="CHEBI:29033"/>
        <dbReference type="ChEBI" id="CHEBI:58351"/>
        <dbReference type="ChEBI" id="CHEBI:60052"/>
        <dbReference type="EC" id="4.99.1.4"/>
    </reaction>
</comment>
<comment type="catalytic activity">
    <reaction evidence="13 15">
        <text>precorrin-2 + NAD(+) = sirohydrochlorin + NADH + 2 H(+)</text>
        <dbReference type="Rhea" id="RHEA:15613"/>
        <dbReference type="ChEBI" id="CHEBI:15378"/>
        <dbReference type="ChEBI" id="CHEBI:57540"/>
        <dbReference type="ChEBI" id="CHEBI:57945"/>
        <dbReference type="ChEBI" id="CHEBI:58351"/>
        <dbReference type="ChEBI" id="CHEBI:58827"/>
        <dbReference type="EC" id="1.3.1.76"/>
    </reaction>
</comment>
<protein>
    <recommendedName>
        <fullName evidence="15">Siroheme synthase</fullName>
    </recommendedName>
    <domain>
        <recommendedName>
            <fullName evidence="15">Uroporphyrinogen-III C-methyltransferase</fullName>
            <shortName evidence="15">Urogen III methylase</shortName>
            <ecNumber evidence="15">2.1.1.107</ecNumber>
        </recommendedName>
        <alternativeName>
            <fullName evidence="15">SUMT</fullName>
        </alternativeName>
        <alternativeName>
            <fullName evidence="15">Uroporphyrinogen III methylase</fullName>
            <shortName evidence="15">UROM</shortName>
        </alternativeName>
    </domain>
    <domain>
        <recommendedName>
            <fullName evidence="15">Precorrin-2 dehydrogenase</fullName>
            <ecNumber evidence="15">1.3.1.76</ecNumber>
        </recommendedName>
    </domain>
    <domain>
        <recommendedName>
            <fullName evidence="15">Sirohydrochlorin ferrochelatase</fullName>
            <ecNumber evidence="15">4.99.1.4</ecNumber>
        </recommendedName>
    </domain>
</protein>
<evidence type="ECO:0000259" key="18">
    <source>
        <dbReference type="Pfam" id="PF00590"/>
    </source>
</evidence>
<evidence type="ECO:0000256" key="11">
    <source>
        <dbReference type="ARBA" id="ARBA00023268"/>
    </source>
</evidence>
<dbReference type="SUPFAM" id="SSF53790">
    <property type="entry name" value="Tetrapyrrole methylase"/>
    <property type="match status" value="1"/>
</dbReference>
<dbReference type="AlphaFoldDB" id="A0A1H6LZH0"/>
<dbReference type="GO" id="GO:0043115">
    <property type="term" value="F:precorrin-2 dehydrogenase activity"/>
    <property type="evidence" value="ECO:0007669"/>
    <property type="project" value="UniProtKB-UniRule"/>
</dbReference>
<dbReference type="NCBIfam" id="TIGR01470">
    <property type="entry name" value="cysG_Nterm"/>
    <property type="match status" value="1"/>
</dbReference>
<evidence type="ECO:0000256" key="16">
    <source>
        <dbReference type="PIRSR" id="PIRSR036426-1"/>
    </source>
</evidence>
<feature type="binding site" evidence="15">
    <location>
        <begin position="301"/>
        <end position="303"/>
    </location>
    <ligand>
        <name>S-adenosyl-L-methionine</name>
        <dbReference type="ChEBI" id="CHEBI:59789"/>
    </ligand>
</feature>
<feature type="domain" description="Siroheme synthase central" evidence="20">
    <location>
        <begin position="124"/>
        <end position="145"/>
    </location>
</feature>
<evidence type="ECO:0000256" key="9">
    <source>
        <dbReference type="ARBA" id="ARBA00023239"/>
    </source>
</evidence>
<dbReference type="FunFam" id="3.30.950.10:FF:000001">
    <property type="entry name" value="Siroheme synthase"/>
    <property type="match status" value="1"/>
</dbReference>
<feature type="active site" description="Proton donor" evidence="15 16">
    <location>
        <position position="270"/>
    </location>
</feature>
<comment type="similarity">
    <text evidence="15">In the N-terminal section; belongs to the precorrin-2 dehydrogenase / sirohydrochlorin ferrochelatase family.</text>
</comment>
<dbReference type="GO" id="GO:0009236">
    <property type="term" value="P:cobalamin biosynthetic process"/>
    <property type="evidence" value="ECO:0007669"/>
    <property type="project" value="UniProtKB-UniRule"/>
</dbReference>
<evidence type="ECO:0000256" key="6">
    <source>
        <dbReference type="ARBA" id="ARBA00022691"/>
    </source>
</evidence>
<evidence type="ECO:0000313" key="22">
    <source>
        <dbReference type="Proteomes" id="UP000198559"/>
    </source>
</evidence>
<dbReference type="SUPFAM" id="SSF51735">
    <property type="entry name" value="NAD(P)-binding Rossmann-fold domains"/>
    <property type="match status" value="1"/>
</dbReference>
<dbReference type="GO" id="GO:0032259">
    <property type="term" value="P:methylation"/>
    <property type="evidence" value="ECO:0007669"/>
    <property type="project" value="UniProtKB-KW"/>
</dbReference>
<dbReference type="UniPathway" id="UPA00148">
    <property type="reaction ID" value="UER00211"/>
</dbReference>
<dbReference type="NCBIfam" id="NF007922">
    <property type="entry name" value="PRK10637.1"/>
    <property type="match status" value="1"/>
</dbReference>
<dbReference type="GO" id="GO:0004851">
    <property type="term" value="F:uroporphyrin-III C-methyltransferase activity"/>
    <property type="evidence" value="ECO:0007669"/>
    <property type="project" value="UniProtKB-UniRule"/>
</dbReference>
<dbReference type="PROSITE" id="PS00840">
    <property type="entry name" value="SUMT_2"/>
    <property type="match status" value="1"/>
</dbReference>
<evidence type="ECO:0000259" key="19">
    <source>
        <dbReference type="Pfam" id="PF10414"/>
    </source>
</evidence>
<dbReference type="Gene3D" id="3.30.950.10">
    <property type="entry name" value="Methyltransferase, Cobalt-precorrin-4 Transmethylase, Domain 2"/>
    <property type="match status" value="1"/>
</dbReference>
<dbReference type="InterPro" id="IPR036291">
    <property type="entry name" value="NAD(P)-bd_dom_sf"/>
</dbReference>
<dbReference type="InterPro" id="IPR000878">
    <property type="entry name" value="4pyrrol_Mease"/>
</dbReference>
<feature type="binding site" evidence="15">
    <location>
        <begin position="43"/>
        <end position="44"/>
    </location>
    <ligand>
        <name>NAD(+)</name>
        <dbReference type="ChEBI" id="CHEBI:57540"/>
    </ligand>
</feature>
<evidence type="ECO:0000259" key="20">
    <source>
        <dbReference type="Pfam" id="PF14824"/>
    </source>
</evidence>
<dbReference type="Pfam" id="PF00590">
    <property type="entry name" value="TP_methylase"/>
    <property type="match status" value="1"/>
</dbReference>
<keyword evidence="8 15" id="KW-0520">NAD</keyword>
<dbReference type="GO" id="GO:0051266">
    <property type="term" value="F:sirohydrochlorin ferrochelatase activity"/>
    <property type="evidence" value="ECO:0007669"/>
    <property type="project" value="UniProtKB-EC"/>
</dbReference>
<comment type="similarity">
    <text evidence="2 17">Belongs to the precorrin methyltransferase family.</text>
</comment>
<feature type="region of interest" description="Precorrin-2 dehydrogenase / sirohydrochlorin ferrochelatase" evidence="15">
    <location>
        <begin position="1"/>
        <end position="203"/>
    </location>
</feature>
<dbReference type="Pfam" id="PF13241">
    <property type="entry name" value="NAD_binding_7"/>
    <property type="match status" value="1"/>
</dbReference>
<comment type="similarity">
    <text evidence="15">In the C-terminal section; belongs to the precorrin methyltransferase family.</text>
</comment>
<evidence type="ECO:0000256" key="17">
    <source>
        <dbReference type="RuleBase" id="RU003960"/>
    </source>
</evidence>
<feature type="binding site" evidence="15">
    <location>
        <position position="383"/>
    </location>
    <ligand>
        <name>S-adenosyl-L-methionine</name>
        <dbReference type="ChEBI" id="CHEBI:59789"/>
    </ligand>
</feature>
<evidence type="ECO:0000256" key="10">
    <source>
        <dbReference type="ARBA" id="ARBA00023244"/>
    </source>
</evidence>
<feature type="domain" description="Sirohaem synthase dimerisation" evidence="19">
    <location>
        <begin position="150"/>
        <end position="207"/>
    </location>
</feature>
<dbReference type="UniPathway" id="UPA00262">
    <property type="reaction ID" value="UER00211"/>
</dbReference>
<feature type="active site" description="Proton acceptor" evidence="15 16">
    <location>
        <position position="248"/>
    </location>
</feature>
<dbReference type="FunFam" id="3.30.160.110:FF:000001">
    <property type="entry name" value="Siroheme synthase"/>
    <property type="match status" value="1"/>
</dbReference>
<dbReference type="FunFam" id="3.40.1010.10:FF:000001">
    <property type="entry name" value="Siroheme synthase"/>
    <property type="match status" value="1"/>
</dbReference>
<keyword evidence="15" id="KW-0597">Phosphoprotein</keyword>
<dbReference type="EC" id="1.3.1.76" evidence="15"/>
<evidence type="ECO:0000256" key="8">
    <source>
        <dbReference type="ARBA" id="ARBA00023027"/>
    </source>
</evidence>
<dbReference type="InterPro" id="IPR014776">
    <property type="entry name" value="4pyrrole_Mease_sub2"/>
</dbReference>
<keyword evidence="3 15" id="KW-0169">Cobalamin biosynthesis</keyword>
<dbReference type="EC" id="4.99.1.4" evidence="15"/>
<dbReference type="PANTHER" id="PTHR45790:SF1">
    <property type="entry name" value="SIROHEME SYNTHASE"/>
    <property type="match status" value="1"/>
</dbReference>